<dbReference type="Proteomes" id="UP000078240">
    <property type="component" value="Unassembled WGS sequence"/>
</dbReference>
<evidence type="ECO:0000313" key="1">
    <source>
        <dbReference type="EMBL" id="OAQ81498.1"/>
    </source>
</evidence>
<reference evidence="1 2" key="1">
    <citation type="submission" date="2016-01" db="EMBL/GenBank/DDBJ databases">
        <title>Biosynthesis of antibiotic leucinostatins and their inhibition on Phytophthora in bio-control Purpureocillium lilacinum.</title>
        <authorList>
            <person name="Wang G."/>
            <person name="Liu Z."/>
            <person name="Lin R."/>
            <person name="Li E."/>
            <person name="Mao Z."/>
            <person name="Ling J."/>
            <person name="Yin W."/>
            <person name="Xie B."/>
        </authorList>
    </citation>
    <scope>NUCLEOTIDE SEQUENCE [LARGE SCALE GENOMIC DNA]</scope>
    <source>
        <strain evidence="1">PLBJ-1</strain>
    </source>
</reference>
<organism evidence="1 2">
    <name type="scientific">Purpureocillium lilacinum</name>
    <name type="common">Paecilomyces lilacinus</name>
    <dbReference type="NCBI Taxonomy" id="33203"/>
    <lineage>
        <taxon>Eukaryota</taxon>
        <taxon>Fungi</taxon>
        <taxon>Dikarya</taxon>
        <taxon>Ascomycota</taxon>
        <taxon>Pezizomycotina</taxon>
        <taxon>Sordariomycetes</taxon>
        <taxon>Hypocreomycetidae</taxon>
        <taxon>Hypocreales</taxon>
        <taxon>Ophiocordycipitaceae</taxon>
        <taxon>Purpureocillium</taxon>
    </lineage>
</organism>
<protein>
    <submittedName>
        <fullName evidence="1">Uncharacterized protein</fullName>
    </submittedName>
</protein>
<comment type="caution">
    <text evidence="1">The sequence shown here is derived from an EMBL/GenBank/DDBJ whole genome shotgun (WGS) entry which is preliminary data.</text>
</comment>
<dbReference type="EMBL" id="LSBH01000003">
    <property type="protein sequence ID" value="OAQ81498.1"/>
    <property type="molecule type" value="Genomic_DNA"/>
</dbReference>
<evidence type="ECO:0000313" key="2">
    <source>
        <dbReference type="Proteomes" id="UP000078240"/>
    </source>
</evidence>
<gene>
    <name evidence="1" type="ORF">VFPBJ_04082</name>
</gene>
<dbReference type="AlphaFoldDB" id="A0A179GVH4"/>
<name>A0A179GVH4_PURLI</name>
<proteinExistence type="predicted"/>
<accession>A0A179GVH4</accession>
<sequence length="66" mass="7260">MSGRCRVPHARRDLPLASAGWLSRAVTSTPGAVFPKTGVGIRDLRRLGLAGRGPRSQKRRARQQLR</sequence>